<evidence type="ECO:0000256" key="1">
    <source>
        <dbReference type="SAM" id="Phobius"/>
    </source>
</evidence>
<evidence type="ECO:0000313" key="3">
    <source>
        <dbReference type="Proteomes" id="UP000189627"/>
    </source>
</evidence>
<feature type="transmembrane region" description="Helical" evidence="1">
    <location>
        <begin position="73"/>
        <end position="97"/>
    </location>
</feature>
<keyword evidence="1" id="KW-0812">Transmembrane</keyword>
<dbReference type="RefSeq" id="WP_078196604.1">
    <property type="nucleotide sequence ID" value="NZ_CP017757.2"/>
</dbReference>
<reference evidence="3" key="1">
    <citation type="submission" date="2017-02" db="EMBL/GenBank/DDBJ databases">
        <title>Complete genome sequence of Cupriavidus necator strain NH9, a 3-chlorobenzoate degrader.</title>
        <authorList>
            <person name="Moriuchi R."/>
            <person name="Dohra H."/>
            <person name="Ogawa N."/>
        </authorList>
    </citation>
    <scope>NUCLEOTIDE SEQUENCE [LARGE SCALE GENOMIC DNA]</scope>
    <source>
        <strain evidence="3">NH9</strain>
    </source>
</reference>
<keyword evidence="1" id="KW-1133">Transmembrane helix</keyword>
<proteinExistence type="predicted"/>
<feature type="transmembrane region" description="Helical" evidence="1">
    <location>
        <begin position="104"/>
        <end position="122"/>
    </location>
</feature>
<dbReference type="KEGG" id="cuh:BJN34_10720"/>
<keyword evidence="1" id="KW-0472">Membrane</keyword>
<evidence type="ECO:0000313" key="2">
    <source>
        <dbReference type="EMBL" id="AQV94361.1"/>
    </source>
</evidence>
<gene>
    <name evidence="2" type="ORF">BJN34_10720</name>
</gene>
<dbReference type="Proteomes" id="UP000189627">
    <property type="component" value="Chromosome 1"/>
</dbReference>
<feature type="transmembrane region" description="Helical" evidence="1">
    <location>
        <begin position="142"/>
        <end position="160"/>
    </location>
</feature>
<dbReference type="OrthoDB" id="6169516at2"/>
<name>A0A1U9UQ26_CUPNE</name>
<organism evidence="2 3">
    <name type="scientific">Cupriavidus necator</name>
    <name type="common">Alcaligenes eutrophus</name>
    <name type="synonym">Ralstonia eutropha</name>
    <dbReference type="NCBI Taxonomy" id="106590"/>
    <lineage>
        <taxon>Bacteria</taxon>
        <taxon>Pseudomonadati</taxon>
        <taxon>Pseudomonadota</taxon>
        <taxon>Betaproteobacteria</taxon>
        <taxon>Burkholderiales</taxon>
        <taxon>Burkholderiaceae</taxon>
        <taxon>Cupriavidus</taxon>
    </lineage>
</organism>
<sequence length="168" mass="17889">MDLHLHSHHFARRAPDWCAAAFAGLVAGLLFLILEVSATWMMGASPWEPLRMTAAILMGHGVASPATTIGPGIALVALVVHFSLSVLFGLVLAAIMAMFSFDSSIGMATLAGVIFGLAVYWLDFYGMTRVFPWFGDARGAASLMTHLVFGLVAGVTYMKLGNKMGNLV</sequence>
<protein>
    <recommendedName>
        <fullName evidence="4">Sodium:proline symporter</fullName>
    </recommendedName>
</protein>
<dbReference type="AlphaFoldDB" id="A0A1U9UQ26"/>
<feature type="transmembrane region" description="Helical" evidence="1">
    <location>
        <begin position="20"/>
        <end position="42"/>
    </location>
</feature>
<evidence type="ECO:0008006" key="4">
    <source>
        <dbReference type="Google" id="ProtNLM"/>
    </source>
</evidence>
<dbReference type="EMBL" id="CP017757">
    <property type="protein sequence ID" value="AQV94361.1"/>
    <property type="molecule type" value="Genomic_DNA"/>
</dbReference>
<accession>A0A1U9UQ26</accession>